<dbReference type="PANTHER" id="PTHR46796:SF14">
    <property type="entry name" value="TRANSCRIPTIONAL REGULATORY PROTEIN"/>
    <property type="match status" value="1"/>
</dbReference>
<evidence type="ECO:0000256" key="2">
    <source>
        <dbReference type="ARBA" id="ARBA00023125"/>
    </source>
</evidence>
<dbReference type="InterPro" id="IPR009057">
    <property type="entry name" value="Homeodomain-like_sf"/>
</dbReference>
<evidence type="ECO:0000256" key="3">
    <source>
        <dbReference type="ARBA" id="ARBA00023163"/>
    </source>
</evidence>
<dbReference type="AlphaFoldDB" id="A0A4S3ZUV3"/>
<sequence>MSSLEGSPQIAGKPSMVGAIAQGGIVIRRVRSEGDDAGKVQIMPRAEAFDISVEMQELIKVKRWHRGRLAGCGAQKQASMIITDLTQDWQVQYFSAFDTVHFHVPFAQLNNFAAETGRPLFTALSCHQARYDPVMFGLARALLPSLDDPATANLLFVERINLAVLAHLSQTYGGMYFPVEKKGTLAPWQERRVNEFLEANFSQSISIADLADVCELSRSYFIKAFKESFGQTPYRWLSKYRVSRCRDMLLGDQAIAEIAIECGFADQSHMTRIFAEFMGLTPGQFRRQNRLDREN</sequence>
<dbReference type="Pfam" id="PF12833">
    <property type="entry name" value="HTH_18"/>
    <property type="match status" value="1"/>
</dbReference>
<reference evidence="5 6" key="1">
    <citation type="submission" date="2019-04" db="EMBL/GenBank/DDBJ databases">
        <title>Rhizobium terrae sp. nov., isolated from a paddy soil.</title>
        <authorList>
            <person name="Lin S.-Y."/>
            <person name="Hameed A."/>
            <person name="Huang H.-I."/>
            <person name="Young C.-C."/>
        </authorList>
    </citation>
    <scope>NUCLEOTIDE SEQUENCE [LARGE SCALE GENOMIC DNA]</scope>
    <source>
        <strain evidence="5 6">CC-HIH110</strain>
    </source>
</reference>
<comment type="caution">
    <text evidence="5">The sequence shown here is derived from an EMBL/GenBank/DDBJ whole genome shotgun (WGS) entry which is preliminary data.</text>
</comment>
<gene>
    <name evidence="5" type="ORF">E6C51_12855</name>
</gene>
<dbReference type="PANTHER" id="PTHR46796">
    <property type="entry name" value="HTH-TYPE TRANSCRIPTIONAL ACTIVATOR RHAS-RELATED"/>
    <property type="match status" value="1"/>
</dbReference>
<dbReference type="SUPFAM" id="SSF46689">
    <property type="entry name" value="Homeodomain-like"/>
    <property type="match status" value="2"/>
</dbReference>
<dbReference type="InterPro" id="IPR018060">
    <property type="entry name" value="HTH_AraC"/>
</dbReference>
<evidence type="ECO:0000256" key="1">
    <source>
        <dbReference type="ARBA" id="ARBA00023015"/>
    </source>
</evidence>
<dbReference type="InterPro" id="IPR050204">
    <property type="entry name" value="AraC_XylS_family_regulators"/>
</dbReference>
<dbReference type="PROSITE" id="PS01124">
    <property type="entry name" value="HTH_ARAC_FAMILY_2"/>
    <property type="match status" value="1"/>
</dbReference>
<keyword evidence="2" id="KW-0238">DNA-binding</keyword>
<protein>
    <submittedName>
        <fullName evidence="5">Helix-turn-helix transcriptional regulator</fullName>
    </submittedName>
</protein>
<keyword evidence="3" id="KW-0804">Transcription</keyword>
<feature type="domain" description="HTH araC/xylS-type" evidence="4">
    <location>
        <begin position="191"/>
        <end position="288"/>
    </location>
</feature>
<keyword evidence="6" id="KW-1185">Reference proteome</keyword>
<dbReference type="SMART" id="SM00342">
    <property type="entry name" value="HTH_ARAC"/>
    <property type="match status" value="1"/>
</dbReference>
<dbReference type="Proteomes" id="UP000310754">
    <property type="component" value="Unassembled WGS sequence"/>
</dbReference>
<accession>A0A4S3ZUV3</accession>
<evidence type="ECO:0000313" key="5">
    <source>
        <dbReference type="EMBL" id="THF49371.1"/>
    </source>
</evidence>
<evidence type="ECO:0000259" key="4">
    <source>
        <dbReference type="PROSITE" id="PS01124"/>
    </source>
</evidence>
<name>A0A4S3ZUV3_9HYPH</name>
<dbReference type="GO" id="GO:0043565">
    <property type="term" value="F:sequence-specific DNA binding"/>
    <property type="evidence" value="ECO:0007669"/>
    <property type="project" value="InterPro"/>
</dbReference>
<organism evidence="5 6">
    <name type="scientific">Allorhizobium terrae</name>
    <dbReference type="NCBI Taxonomy" id="1848972"/>
    <lineage>
        <taxon>Bacteria</taxon>
        <taxon>Pseudomonadati</taxon>
        <taxon>Pseudomonadota</taxon>
        <taxon>Alphaproteobacteria</taxon>
        <taxon>Hyphomicrobiales</taxon>
        <taxon>Rhizobiaceae</taxon>
        <taxon>Rhizobium/Agrobacterium group</taxon>
        <taxon>Allorhizobium</taxon>
    </lineage>
</organism>
<evidence type="ECO:0000313" key="6">
    <source>
        <dbReference type="Proteomes" id="UP000310754"/>
    </source>
</evidence>
<keyword evidence="1" id="KW-0805">Transcription regulation</keyword>
<dbReference type="GO" id="GO:0003700">
    <property type="term" value="F:DNA-binding transcription factor activity"/>
    <property type="evidence" value="ECO:0007669"/>
    <property type="project" value="InterPro"/>
</dbReference>
<dbReference type="Gene3D" id="1.10.10.60">
    <property type="entry name" value="Homeodomain-like"/>
    <property type="match status" value="2"/>
</dbReference>
<proteinExistence type="predicted"/>
<dbReference type="EMBL" id="SSOA01000006">
    <property type="protein sequence ID" value="THF49371.1"/>
    <property type="molecule type" value="Genomic_DNA"/>
</dbReference>